<dbReference type="GO" id="GO:0004519">
    <property type="term" value="F:endonuclease activity"/>
    <property type="evidence" value="ECO:0007669"/>
    <property type="project" value="UniProtKB-KW"/>
</dbReference>
<keyword evidence="11" id="KW-0255">Endonuclease</keyword>
<evidence type="ECO:0000256" key="3">
    <source>
        <dbReference type="ARBA" id="ARBA00022723"/>
    </source>
</evidence>
<dbReference type="CDD" id="cd09641">
    <property type="entry name" value="Cas3''_I"/>
    <property type="match status" value="1"/>
</dbReference>
<keyword evidence="6" id="KW-0347">Helicase</keyword>
<gene>
    <name evidence="11" type="ORF">G5C33_10945</name>
</gene>
<dbReference type="PROSITE" id="PS51192">
    <property type="entry name" value="HELICASE_ATP_BIND_1"/>
    <property type="match status" value="1"/>
</dbReference>
<evidence type="ECO:0000256" key="8">
    <source>
        <dbReference type="ARBA" id="ARBA00023118"/>
    </source>
</evidence>
<dbReference type="EMBL" id="CP049109">
    <property type="protein sequence ID" value="QIG81904.1"/>
    <property type="molecule type" value="Genomic_DNA"/>
</dbReference>
<organism evidence="11 12">
    <name type="scientific">Stakelama tenebrarum</name>
    <dbReference type="NCBI Taxonomy" id="2711215"/>
    <lineage>
        <taxon>Bacteria</taxon>
        <taxon>Pseudomonadati</taxon>
        <taxon>Pseudomonadota</taxon>
        <taxon>Alphaproteobacteria</taxon>
        <taxon>Sphingomonadales</taxon>
        <taxon>Sphingomonadaceae</taxon>
        <taxon>Stakelama</taxon>
    </lineage>
</organism>
<dbReference type="CDD" id="cd17930">
    <property type="entry name" value="DEXHc_cas3"/>
    <property type="match status" value="1"/>
</dbReference>
<dbReference type="PROSITE" id="PS51643">
    <property type="entry name" value="HD_CAS3"/>
    <property type="match status" value="1"/>
</dbReference>
<dbReference type="InterPro" id="IPR011545">
    <property type="entry name" value="DEAD/DEAH_box_helicase_dom"/>
</dbReference>
<keyword evidence="5" id="KW-0378">Hydrolase</keyword>
<dbReference type="GO" id="GO:0016787">
    <property type="term" value="F:hydrolase activity"/>
    <property type="evidence" value="ECO:0007669"/>
    <property type="project" value="UniProtKB-KW"/>
</dbReference>
<dbReference type="InterPro" id="IPR038257">
    <property type="entry name" value="CRISPR-assoc_Cas3_HD_sf"/>
</dbReference>
<dbReference type="InterPro" id="IPR014001">
    <property type="entry name" value="Helicase_ATP-bd"/>
</dbReference>
<evidence type="ECO:0000256" key="1">
    <source>
        <dbReference type="ARBA" id="ARBA00006847"/>
    </source>
</evidence>
<dbReference type="SUPFAM" id="SSF109604">
    <property type="entry name" value="HD-domain/PDEase-like"/>
    <property type="match status" value="1"/>
</dbReference>
<feature type="domain" description="Helicase ATP-binding" evidence="9">
    <location>
        <begin position="230"/>
        <end position="424"/>
    </location>
</feature>
<dbReference type="Gene3D" id="3.40.50.300">
    <property type="entry name" value="P-loop containing nucleotide triphosphate hydrolases"/>
    <property type="match status" value="2"/>
</dbReference>
<dbReference type="Gene3D" id="1.10.3210.30">
    <property type="match status" value="1"/>
</dbReference>
<dbReference type="GO" id="GO:0051607">
    <property type="term" value="P:defense response to virus"/>
    <property type="evidence" value="ECO:0007669"/>
    <property type="project" value="UniProtKB-KW"/>
</dbReference>
<evidence type="ECO:0000313" key="11">
    <source>
        <dbReference type="EMBL" id="QIG81904.1"/>
    </source>
</evidence>
<keyword evidence="7" id="KW-0067">ATP-binding</keyword>
<evidence type="ECO:0000313" key="12">
    <source>
        <dbReference type="Proteomes" id="UP000501568"/>
    </source>
</evidence>
<keyword evidence="8" id="KW-0051">Antiviral defense</keyword>
<dbReference type="InterPro" id="IPR027417">
    <property type="entry name" value="P-loop_NTPase"/>
</dbReference>
<dbReference type="GO" id="GO:0004386">
    <property type="term" value="F:helicase activity"/>
    <property type="evidence" value="ECO:0007669"/>
    <property type="project" value="UniProtKB-KW"/>
</dbReference>
<keyword evidence="12" id="KW-1185">Reference proteome</keyword>
<evidence type="ECO:0000259" key="9">
    <source>
        <dbReference type="PROSITE" id="PS51192"/>
    </source>
</evidence>
<reference evidence="11 12" key="1">
    <citation type="submission" date="2020-02" db="EMBL/GenBank/DDBJ databases">
        <authorList>
            <person name="Zheng R.K."/>
            <person name="Sun C.M."/>
        </authorList>
    </citation>
    <scope>NUCLEOTIDE SEQUENCE [LARGE SCALE GENOMIC DNA]</scope>
    <source>
        <strain evidence="12">zrk23</strain>
    </source>
</reference>
<dbReference type="SUPFAM" id="SSF52540">
    <property type="entry name" value="P-loop containing nucleoside triphosphate hydrolases"/>
    <property type="match status" value="1"/>
</dbReference>
<dbReference type="Pfam" id="PF00270">
    <property type="entry name" value="DEAD"/>
    <property type="match status" value="1"/>
</dbReference>
<dbReference type="GO" id="GO:0005524">
    <property type="term" value="F:ATP binding"/>
    <property type="evidence" value="ECO:0007669"/>
    <property type="project" value="UniProtKB-KW"/>
</dbReference>
<protein>
    <submittedName>
        <fullName evidence="11">CRISPR-associated endonuclease Cas3</fullName>
    </submittedName>
</protein>
<evidence type="ECO:0000256" key="6">
    <source>
        <dbReference type="ARBA" id="ARBA00022806"/>
    </source>
</evidence>
<evidence type="ECO:0000256" key="2">
    <source>
        <dbReference type="ARBA" id="ARBA00009046"/>
    </source>
</evidence>
<evidence type="ECO:0000256" key="7">
    <source>
        <dbReference type="ARBA" id="ARBA00022840"/>
    </source>
</evidence>
<evidence type="ECO:0000259" key="10">
    <source>
        <dbReference type="PROSITE" id="PS51643"/>
    </source>
</evidence>
<sequence>MEGAPDCVNWEPLADHLSAVGALAGEFAGIFGASGPAVASGLLHDIGKASTEYQDYIAGKGPSPNHSTAGAIEAIRLFPHPLSKMIAFAVAGHHAGLANGAGHNDYGRSTLEQRLSEAGELPDYSGWENHVEGLPDMAAMVPKRQFEPNAHGPLFERAFLTRMLFSCLVDADSIATERFYARVEGRDPPPRGGVLTPDHLALVREKTEAKRSDDTAVNRIRATVLDHAVGKAALPPGLFTLTVPTGGGKTLTSLRFAIEHAALHGLRRIVYVIPYTSIIEQTAAIFRDVLGEDAVLEHHSAFDWDGSAPADGDDVEHEGRAGLAKLRRDSENWDAPVIVTTAVQFFESLFAAKRGKARKLHNLANSVIVLDEAQSLPVRLLHPCLAAIEELANNYGASPVLCTATQPALRRQDGALPKGVAGLDIDDERELAPDPKALYGVLKRVEIEWPVAGAQVTDEDIVAGFAQAPQMLCIVNSRAHAKALYDAIAGTDGACHLTTLMCAKHRRAVLAKLRNDLRHDRPVRLVSTSLIEAGVDVDFPEVWRAMAGLDSIAQSAGRCNREGRLNGRLGRTVVFDHADRPTPRALRLFAEATGWVRRQGLDPLGLVGVREYFKELYFRKGADQLDAATLRGERFATLPAIAAAGRSFDFPFAAIDAAFRLIEETMEPVLIPWDDEARTAINILEHAPLPPAGVTRKLQQYTVPVPANVRAAMLGTGAVQAVRPDLYGDRFVVLESSSLYDRDTGLRLDDPTWRSADSNFIV</sequence>
<keyword evidence="4" id="KW-0547">Nucleotide-binding</keyword>
<proteinExistence type="inferred from homology"/>
<dbReference type="InterPro" id="IPR006483">
    <property type="entry name" value="CRISPR-assoc_Cas3_HD"/>
</dbReference>
<feature type="domain" description="HD Cas3-type" evidence="10">
    <location>
        <begin position="6"/>
        <end position="174"/>
    </location>
</feature>
<keyword evidence="3" id="KW-0479">Metal-binding</keyword>
<evidence type="ECO:0000256" key="4">
    <source>
        <dbReference type="ARBA" id="ARBA00022741"/>
    </source>
</evidence>
<keyword evidence="11" id="KW-0540">Nuclease</keyword>
<dbReference type="InterPro" id="IPR006674">
    <property type="entry name" value="HD_domain"/>
</dbReference>
<dbReference type="NCBIfam" id="TIGR01596">
    <property type="entry name" value="cas3_HD"/>
    <property type="match status" value="1"/>
</dbReference>
<accession>A0A6G6YAD7</accession>
<dbReference type="Pfam" id="PF22590">
    <property type="entry name" value="Cas3-like_C_2"/>
    <property type="match status" value="1"/>
</dbReference>
<dbReference type="GO" id="GO:0046872">
    <property type="term" value="F:metal ion binding"/>
    <property type="evidence" value="ECO:0007669"/>
    <property type="project" value="UniProtKB-KW"/>
</dbReference>
<dbReference type="Pfam" id="PF01966">
    <property type="entry name" value="HD"/>
    <property type="match status" value="1"/>
</dbReference>
<comment type="similarity">
    <text evidence="2">In the central section; belongs to the CRISPR-associated helicase Cas3 family.</text>
</comment>
<dbReference type="GO" id="GO:0003676">
    <property type="term" value="F:nucleic acid binding"/>
    <property type="evidence" value="ECO:0007669"/>
    <property type="project" value="InterPro"/>
</dbReference>
<evidence type="ECO:0000256" key="5">
    <source>
        <dbReference type="ARBA" id="ARBA00022801"/>
    </source>
</evidence>
<dbReference type="KEGG" id="spzr:G5C33_10945"/>
<dbReference type="InterPro" id="IPR054712">
    <property type="entry name" value="Cas3-like_dom"/>
</dbReference>
<comment type="similarity">
    <text evidence="1">In the N-terminal section; belongs to the CRISPR-associated nuclease Cas3-HD family.</text>
</comment>
<dbReference type="Proteomes" id="UP000501568">
    <property type="component" value="Chromosome"/>
</dbReference>
<name>A0A6G6YAD7_9SPHN</name>
<dbReference type="AlphaFoldDB" id="A0A6G6YAD7"/>